<gene>
    <name evidence="1" type="ORF">TUM18999_30360</name>
    <name evidence="2" type="ORF">TUM20286_36680</name>
</gene>
<reference evidence="1 3" key="1">
    <citation type="submission" date="2020-05" db="EMBL/GenBank/DDBJ databases">
        <title>Characterization of novel class B3 metallo-beta-lactamase from novel Pseudomonas species.</title>
        <authorList>
            <person name="Yamada K."/>
            <person name="Aoki K."/>
            <person name="Ishii Y."/>
        </authorList>
    </citation>
    <scope>NUCLEOTIDE SEQUENCE [LARGE SCALE GENOMIC DNA]</scope>
    <source>
        <strain evidence="1 3">TUM18999</strain>
        <strain evidence="2 4">TUM20286</strain>
    </source>
</reference>
<sequence length="108" mass="11314">MGWDLSKRNGAGHKGFVTDLAFHAAEQGEPAYQDRSAGCGDTQQGCTYFNIDGLSVCMVGHIHVQLQVARSGAGSSAGWLGWSARLAEPRFAALAGAGHLPMGGRQAR</sequence>
<dbReference type="KEGG" id="ptw:TUM18999_30360"/>
<dbReference type="AlphaFoldDB" id="A0A6J4E5Z1"/>
<dbReference type="EMBL" id="BQKM01000008">
    <property type="protein sequence ID" value="GJN53916.1"/>
    <property type="molecule type" value="Genomic_DNA"/>
</dbReference>
<dbReference type="RefSeq" id="WP_173175500.1">
    <property type="nucleotide sequence ID" value="NZ_AP023189.1"/>
</dbReference>
<name>A0A6J4E5Z1_9PSED</name>
<evidence type="ECO:0000313" key="1">
    <source>
        <dbReference type="EMBL" id="BCG24845.1"/>
    </source>
</evidence>
<accession>A0A6J4E5Z1</accession>
<evidence type="ECO:0000313" key="3">
    <source>
        <dbReference type="Proteomes" id="UP000509383"/>
    </source>
</evidence>
<organism evidence="1 3">
    <name type="scientific">Pseudomonas tohonis</name>
    <dbReference type="NCBI Taxonomy" id="2725477"/>
    <lineage>
        <taxon>Bacteria</taxon>
        <taxon>Pseudomonadati</taxon>
        <taxon>Pseudomonadota</taxon>
        <taxon>Gammaproteobacteria</taxon>
        <taxon>Pseudomonadales</taxon>
        <taxon>Pseudomonadaceae</taxon>
        <taxon>Pseudomonas</taxon>
    </lineage>
</organism>
<dbReference type="EMBL" id="AP023189">
    <property type="protein sequence ID" value="BCG24845.1"/>
    <property type="molecule type" value="Genomic_DNA"/>
</dbReference>
<keyword evidence="4" id="KW-1185">Reference proteome</keyword>
<evidence type="ECO:0000313" key="4">
    <source>
        <dbReference type="Proteomes" id="UP001054892"/>
    </source>
</evidence>
<dbReference type="Proteomes" id="UP000509383">
    <property type="component" value="Chromosome"/>
</dbReference>
<dbReference type="Proteomes" id="UP001054892">
    <property type="component" value="Unassembled WGS sequence"/>
</dbReference>
<protein>
    <submittedName>
        <fullName evidence="1">Uncharacterized protein</fullName>
    </submittedName>
</protein>
<proteinExistence type="predicted"/>
<evidence type="ECO:0000313" key="2">
    <source>
        <dbReference type="EMBL" id="GJN53916.1"/>
    </source>
</evidence>